<dbReference type="GeneID" id="62195470"/>
<dbReference type="AlphaFoldDB" id="A0A875RZZ8"/>
<dbReference type="Proteomes" id="UP000662931">
    <property type="component" value="Chromosome 2"/>
</dbReference>
<name>A0A875RZZ8_EENNA</name>
<dbReference type="OrthoDB" id="3995864at2759"/>
<reference evidence="1" key="1">
    <citation type="submission" date="2020-10" db="EMBL/GenBank/DDBJ databases">
        <authorList>
            <person name="Roach M.J.R."/>
        </authorList>
    </citation>
    <scope>NUCLEOTIDE SEQUENCE</scope>
    <source>
        <strain evidence="1">CBS 1945</strain>
    </source>
</reference>
<protein>
    <submittedName>
        <fullName evidence="1">Uncharacterized protein</fullName>
    </submittedName>
</protein>
<dbReference type="InterPro" id="IPR025204">
    <property type="entry name" value="CENP-L"/>
</dbReference>
<dbReference type="RefSeq" id="XP_038778301.1">
    <property type="nucleotide sequence ID" value="XM_038922373.1"/>
</dbReference>
<accession>A0A875RZZ8</accession>
<dbReference type="EMBL" id="CP064813">
    <property type="protein sequence ID" value="QPG74736.1"/>
    <property type="molecule type" value="Genomic_DNA"/>
</dbReference>
<organism evidence="1 2">
    <name type="scientific">Eeniella nana</name>
    <name type="common">Yeast</name>
    <name type="synonym">Brettanomyces nanus</name>
    <dbReference type="NCBI Taxonomy" id="13502"/>
    <lineage>
        <taxon>Eukaryota</taxon>
        <taxon>Fungi</taxon>
        <taxon>Dikarya</taxon>
        <taxon>Ascomycota</taxon>
        <taxon>Saccharomycotina</taxon>
        <taxon>Pichiomycetes</taxon>
        <taxon>Pichiales</taxon>
        <taxon>Pichiaceae</taxon>
        <taxon>Brettanomyces</taxon>
    </lineage>
</organism>
<gene>
    <name evidence="1" type="ORF">FOA43_002069</name>
</gene>
<keyword evidence="2" id="KW-1185">Reference proteome</keyword>
<evidence type="ECO:0000313" key="1">
    <source>
        <dbReference type="EMBL" id="QPG74736.1"/>
    </source>
</evidence>
<dbReference type="KEGG" id="bnn:FOA43_002069"/>
<dbReference type="Pfam" id="PF13092">
    <property type="entry name" value="CENP-L"/>
    <property type="match status" value="1"/>
</dbReference>
<evidence type="ECO:0000313" key="2">
    <source>
        <dbReference type="Proteomes" id="UP000662931"/>
    </source>
</evidence>
<proteinExistence type="predicted"/>
<sequence length="311" mass="35767">MSRIFLNQNYRLFKVRPLPKVLDEQLPDSDSYVSSIVDTLCNDEYGDNPFLTDLKRQLASTILTNEMYKTENLTAAASSLIPLNSRLYSNGRSTNDKLNIVEILHNLRLRKKINHVIYDQVKIKVGHLRFQFLDLIPVQIFIFIEIEPTEVLLLTKALPKMQNVIAHYLVNQLGCLFEPLKLSDEFLRSTVDTSVKLANRHEDIGGMELMFSSIQTKGNALNSIALNVESQDIAKFMDRKGFMHNICEYMQTETSIDFSQLALTRLRSELFLLGADGRLRLSSLLSFRSDPEKFADDRPTIWALLMLLYRQ</sequence>